<evidence type="ECO:0000256" key="6">
    <source>
        <dbReference type="PIRSR" id="PIRSR038994-1"/>
    </source>
</evidence>
<name>A0A4D4JC90_9PSEU</name>
<protein>
    <submittedName>
        <fullName evidence="11">N-acetylglucosamine-6-phosphate deacetylase</fullName>
    </submittedName>
</protein>
<dbReference type="RefSeq" id="WP_225978442.1">
    <property type="nucleotide sequence ID" value="NZ_BJFL01000015.1"/>
</dbReference>
<dbReference type="Proteomes" id="UP000298860">
    <property type="component" value="Unassembled WGS sequence"/>
</dbReference>
<dbReference type="NCBIfam" id="TIGR00221">
    <property type="entry name" value="nagA"/>
    <property type="match status" value="1"/>
</dbReference>
<keyword evidence="3 5" id="KW-0378">Hydrolase</keyword>
<dbReference type="SUPFAM" id="SSF51556">
    <property type="entry name" value="Metallo-dependent hydrolases"/>
    <property type="match status" value="1"/>
</dbReference>
<evidence type="ECO:0000256" key="4">
    <source>
        <dbReference type="ARBA" id="ARBA00023277"/>
    </source>
</evidence>
<keyword evidence="2 8" id="KW-0479">Metal-binding</keyword>
<evidence type="ECO:0000256" key="8">
    <source>
        <dbReference type="PIRSR" id="PIRSR038994-3"/>
    </source>
</evidence>
<proteinExistence type="inferred from homology"/>
<sequence>MVVLDRARIVTETGIINDGHIAVEGETIVAVEANGPGAAPPRLAAEAVDLAGHWVLPGFVDLHNHGGGGGSYATGDPESALRAYRFHRKRGTTTSIASLVTASVDDLARDVAALAELVDDGVLAGLHLEGPFISQARCGAHDPHLLRAPDLPVLRSLLRAGRGAVRMVTLAPELEGGITAVRHLAESGVTAAVGHTDAAYHTARDAFAAGATVATHLFNAMRPIHHREPGPITAALEHDGVIVELINDGVHLHDAVVRAVFGAVGAERVALITDAISAAGLPDGSFRLGPMRVRVSAGVARLASSDAIAGSTLTQDAALRRAVLDEGLSIVDVSAALSATPARVLGLDGEIGTVRPGKRADLVVLDADLAVVGVMARGRWITRFTGNGHAGAGGNGHRARTPPATESA</sequence>
<evidence type="ECO:0000256" key="1">
    <source>
        <dbReference type="ARBA" id="ARBA00010716"/>
    </source>
</evidence>
<dbReference type="GO" id="GO:0006046">
    <property type="term" value="P:N-acetylglucosamine catabolic process"/>
    <property type="evidence" value="ECO:0007669"/>
    <property type="project" value="TreeGrafter"/>
</dbReference>
<feature type="active site" description="Proton donor/acceptor" evidence="6">
    <location>
        <position position="274"/>
    </location>
</feature>
<evidence type="ECO:0000256" key="9">
    <source>
        <dbReference type="SAM" id="MobiDB-lite"/>
    </source>
</evidence>
<feature type="region of interest" description="Disordered" evidence="9">
    <location>
        <begin position="387"/>
        <end position="408"/>
    </location>
</feature>
<feature type="domain" description="Amidohydrolase-related" evidence="10">
    <location>
        <begin position="54"/>
        <end position="380"/>
    </location>
</feature>
<gene>
    <name evidence="11" type="ORF">GTS_31600</name>
</gene>
<dbReference type="AlphaFoldDB" id="A0A4D4JC90"/>
<comment type="cofactor">
    <cofactor evidence="8">
        <name>a divalent metal cation</name>
        <dbReference type="ChEBI" id="CHEBI:60240"/>
    </cofactor>
    <text evidence="8">Binds 1 divalent metal cation per subunit.</text>
</comment>
<organism evidence="11 12">
    <name type="scientific">Gandjariella thermophila</name>
    <dbReference type="NCBI Taxonomy" id="1931992"/>
    <lineage>
        <taxon>Bacteria</taxon>
        <taxon>Bacillati</taxon>
        <taxon>Actinomycetota</taxon>
        <taxon>Actinomycetes</taxon>
        <taxon>Pseudonocardiales</taxon>
        <taxon>Pseudonocardiaceae</taxon>
        <taxon>Gandjariella</taxon>
    </lineage>
</organism>
<dbReference type="CDD" id="cd00854">
    <property type="entry name" value="NagA"/>
    <property type="match status" value="1"/>
</dbReference>
<dbReference type="InterPro" id="IPR011059">
    <property type="entry name" value="Metal-dep_hydrolase_composite"/>
</dbReference>
<feature type="binding site" evidence="7">
    <location>
        <position position="140"/>
    </location>
    <ligand>
        <name>substrate</name>
    </ligand>
</feature>
<dbReference type="SUPFAM" id="SSF51338">
    <property type="entry name" value="Composite domain of metallo-dependent hydrolases"/>
    <property type="match status" value="1"/>
</dbReference>
<feature type="binding site" evidence="8">
    <location>
        <position position="195"/>
    </location>
    <ligand>
        <name>Zn(2+)</name>
        <dbReference type="ChEBI" id="CHEBI:29105"/>
    </ligand>
</feature>
<dbReference type="PANTHER" id="PTHR11113:SF14">
    <property type="entry name" value="N-ACETYLGLUCOSAMINE-6-PHOSPHATE DEACETYLASE"/>
    <property type="match status" value="1"/>
</dbReference>
<reference evidence="12" key="1">
    <citation type="submission" date="2019-04" db="EMBL/GenBank/DDBJ databases">
        <title>Draft genome sequence of Pseudonocardiaceae bacterium SL3-2-4.</title>
        <authorList>
            <person name="Ningsih F."/>
            <person name="Yokota A."/>
            <person name="Sakai Y."/>
            <person name="Nanatani K."/>
            <person name="Yabe S."/>
            <person name="Oetari A."/>
            <person name="Sjamsuridzal W."/>
        </authorList>
    </citation>
    <scope>NUCLEOTIDE SEQUENCE [LARGE SCALE GENOMIC DNA]</scope>
    <source>
        <strain evidence="12">SL3-2-4</strain>
    </source>
</reference>
<dbReference type="InterPro" id="IPR032466">
    <property type="entry name" value="Metal_Hydrolase"/>
</dbReference>
<dbReference type="Gene3D" id="2.30.40.10">
    <property type="entry name" value="Urease, subunit C, domain 1"/>
    <property type="match status" value="1"/>
</dbReference>
<dbReference type="InterPro" id="IPR006680">
    <property type="entry name" value="Amidohydro-rel"/>
</dbReference>
<keyword evidence="4 5" id="KW-0119">Carbohydrate metabolism</keyword>
<feature type="binding site" evidence="8">
    <location>
        <position position="216"/>
    </location>
    <ligand>
        <name>Zn(2+)</name>
        <dbReference type="ChEBI" id="CHEBI:29105"/>
    </ligand>
</feature>
<evidence type="ECO:0000256" key="3">
    <source>
        <dbReference type="ARBA" id="ARBA00022801"/>
    </source>
</evidence>
<dbReference type="EMBL" id="BJFL01000015">
    <property type="protein sequence ID" value="GDY31527.1"/>
    <property type="molecule type" value="Genomic_DNA"/>
</dbReference>
<dbReference type="PIRSF" id="PIRSF038994">
    <property type="entry name" value="NagA"/>
    <property type="match status" value="1"/>
</dbReference>
<feature type="binding site" evidence="7">
    <location>
        <begin position="308"/>
        <end position="310"/>
    </location>
    <ligand>
        <name>substrate</name>
    </ligand>
</feature>
<accession>A0A4D4JC90</accession>
<feature type="binding site" evidence="8">
    <location>
        <position position="129"/>
    </location>
    <ligand>
        <name>Zn(2+)</name>
        <dbReference type="ChEBI" id="CHEBI:29105"/>
    </ligand>
</feature>
<comment type="similarity">
    <text evidence="1 5">Belongs to the metallo-dependent hydrolases superfamily. NagA family.</text>
</comment>
<feature type="binding site" evidence="7">
    <location>
        <position position="227"/>
    </location>
    <ligand>
        <name>substrate</name>
    </ligand>
</feature>
<dbReference type="GO" id="GO:0046872">
    <property type="term" value="F:metal ion binding"/>
    <property type="evidence" value="ECO:0007669"/>
    <property type="project" value="UniProtKB-KW"/>
</dbReference>
<keyword evidence="12" id="KW-1185">Reference proteome</keyword>
<evidence type="ECO:0000256" key="5">
    <source>
        <dbReference type="PIRNR" id="PIRNR038994"/>
    </source>
</evidence>
<feature type="binding site" evidence="7">
    <location>
        <begin position="219"/>
        <end position="220"/>
    </location>
    <ligand>
        <name>substrate</name>
    </ligand>
</feature>
<evidence type="ECO:0000259" key="10">
    <source>
        <dbReference type="Pfam" id="PF01979"/>
    </source>
</evidence>
<dbReference type="Gene3D" id="3.20.20.140">
    <property type="entry name" value="Metal-dependent hydrolases"/>
    <property type="match status" value="1"/>
</dbReference>
<evidence type="ECO:0000256" key="2">
    <source>
        <dbReference type="ARBA" id="ARBA00022723"/>
    </source>
</evidence>
<feature type="binding site" evidence="7">
    <location>
        <position position="251"/>
    </location>
    <ligand>
        <name>substrate</name>
    </ligand>
</feature>
<evidence type="ECO:0000313" key="11">
    <source>
        <dbReference type="EMBL" id="GDY31527.1"/>
    </source>
</evidence>
<evidence type="ECO:0000313" key="12">
    <source>
        <dbReference type="Proteomes" id="UP000298860"/>
    </source>
</evidence>
<evidence type="ECO:0000256" key="7">
    <source>
        <dbReference type="PIRSR" id="PIRSR038994-2"/>
    </source>
</evidence>
<dbReference type="PANTHER" id="PTHR11113">
    <property type="entry name" value="N-ACETYLGLUCOSAMINE-6-PHOSPHATE DEACETYLASE"/>
    <property type="match status" value="1"/>
</dbReference>
<dbReference type="GO" id="GO:0008448">
    <property type="term" value="F:N-acetylglucosamine-6-phosphate deacetylase activity"/>
    <property type="evidence" value="ECO:0007669"/>
    <property type="project" value="InterPro"/>
</dbReference>
<dbReference type="Pfam" id="PF01979">
    <property type="entry name" value="Amidohydro_1"/>
    <property type="match status" value="1"/>
</dbReference>
<dbReference type="InterPro" id="IPR003764">
    <property type="entry name" value="GlcNAc_6-P_deAcase"/>
</dbReference>
<comment type="caution">
    <text evidence="11">The sequence shown here is derived from an EMBL/GenBank/DDBJ whole genome shotgun (WGS) entry which is preliminary data.</text>
</comment>